<sequence>MRLRLSKCGFPRLPCGTIPSMSEPASIVIIEDDADINEVVAVHLRRNGFACTQAFSGSEGRLLLSGSEPFDLVITDLMLPGMAGEDVVRLVRACGDMPVIVMSARTTAADKVALLKLGADDYLTKPFDLDELLARVQVQLRHADVRRASASGAPSDERLPEPAAATAMRYKDWTLDVDARTLLVREEPVRLTRLEFNILEALVRRPRKVFTKRELFEIAWNEESAVEEKAINVHVSNIRSKLRAAHSAGEIETVWGIGFKLAE</sequence>
<dbReference type="Pfam" id="PF00486">
    <property type="entry name" value="Trans_reg_C"/>
    <property type="match status" value="1"/>
</dbReference>
<dbReference type="GO" id="GO:0000976">
    <property type="term" value="F:transcription cis-regulatory region binding"/>
    <property type="evidence" value="ECO:0007669"/>
    <property type="project" value="TreeGrafter"/>
</dbReference>
<dbReference type="Gene3D" id="6.10.250.690">
    <property type="match status" value="1"/>
</dbReference>
<evidence type="ECO:0000256" key="2">
    <source>
        <dbReference type="PROSITE-ProRule" id="PRU00169"/>
    </source>
</evidence>
<feature type="modified residue" description="4-aspartylphosphate" evidence="2">
    <location>
        <position position="76"/>
    </location>
</feature>
<dbReference type="InterPro" id="IPR001867">
    <property type="entry name" value="OmpR/PhoB-type_DNA-bd"/>
</dbReference>
<dbReference type="SMART" id="SM00448">
    <property type="entry name" value="REC"/>
    <property type="match status" value="1"/>
</dbReference>
<dbReference type="InterPro" id="IPR039420">
    <property type="entry name" value="WalR-like"/>
</dbReference>
<dbReference type="Gene3D" id="1.10.10.10">
    <property type="entry name" value="Winged helix-like DNA-binding domain superfamily/Winged helix DNA-binding domain"/>
    <property type="match status" value="1"/>
</dbReference>
<dbReference type="GO" id="GO:0032993">
    <property type="term" value="C:protein-DNA complex"/>
    <property type="evidence" value="ECO:0007669"/>
    <property type="project" value="TreeGrafter"/>
</dbReference>
<evidence type="ECO:0000313" key="6">
    <source>
        <dbReference type="EMBL" id="VYU13404.1"/>
    </source>
</evidence>
<dbReference type="PANTHER" id="PTHR48111">
    <property type="entry name" value="REGULATOR OF RPOS"/>
    <property type="match status" value="1"/>
</dbReference>
<dbReference type="EMBL" id="CACRTT010000013">
    <property type="protein sequence ID" value="VYU13404.1"/>
    <property type="molecule type" value="Genomic_DNA"/>
</dbReference>
<dbReference type="Gene3D" id="3.40.50.2300">
    <property type="match status" value="1"/>
</dbReference>
<proteinExistence type="predicted"/>
<keyword evidence="2" id="KW-0597">Phosphoprotein</keyword>
<dbReference type="AlphaFoldDB" id="A0A6N3CDH0"/>
<feature type="domain" description="OmpR/PhoB-type" evidence="5">
    <location>
        <begin position="165"/>
        <end position="263"/>
    </location>
</feature>
<organism evidence="6">
    <name type="scientific">Eggerthella lenta</name>
    <name type="common">Eubacterium lentum</name>
    <dbReference type="NCBI Taxonomy" id="84112"/>
    <lineage>
        <taxon>Bacteria</taxon>
        <taxon>Bacillati</taxon>
        <taxon>Actinomycetota</taxon>
        <taxon>Coriobacteriia</taxon>
        <taxon>Eggerthellales</taxon>
        <taxon>Eggerthellaceae</taxon>
        <taxon>Eggerthella</taxon>
    </lineage>
</organism>
<feature type="domain" description="Response regulatory" evidence="4">
    <location>
        <begin position="26"/>
        <end position="140"/>
    </location>
</feature>
<dbReference type="InterPro" id="IPR011006">
    <property type="entry name" value="CheY-like_superfamily"/>
</dbReference>
<dbReference type="SMART" id="SM00862">
    <property type="entry name" value="Trans_reg_C"/>
    <property type="match status" value="1"/>
</dbReference>
<dbReference type="PROSITE" id="PS51755">
    <property type="entry name" value="OMPR_PHOB"/>
    <property type="match status" value="1"/>
</dbReference>
<protein>
    <submittedName>
        <fullName evidence="6">Response regulator MprA</fullName>
    </submittedName>
</protein>
<dbReference type="GO" id="GO:0006355">
    <property type="term" value="P:regulation of DNA-templated transcription"/>
    <property type="evidence" value="ECO:0007669"/>
    <property type="project" value="InterPro"/>
</dbReference>
<dbReference type="GO" id="GO:0005829">
    <property type="term" value="C:cytosol"/>
    <property type="evidence" value="ECO:0007669"/>
    <property type="project" value="TreeGrafter"/>
</dbReference>
<dbReference type="GO" id="GO:0000156">
    <property type="term" value="F:phosphorelay response regulator activity"/>
    <property type="evidence" value="ECO:0007669"/>
    <property type="project" value="TreeGrafter"/>
</dbReference>
<dbReference type="InterPro" id="IPR001789">
    <property type="entry name" value="Sig_transdc_resp-reg_receiver"/>
</dbReference>
<evidence type="ECO:0000256" key="3">
    <source>
        <dbReference type="PROSITE-ProRule" id="PRU01091"/>
    </source>
</evidence>
<dbReference type="InterPro" id="IPR036388">
    <property type="entry name" value="WH-like_DNA-bd_sf"/>
</dbReference>
<dbReference type="SUPFAM" id="SSF52172">
    <property type="entry name" value="CheY-like"/>
    <property type="match status" value="1"/>
</dbReference>
<evidence type="ECO:0000259" key="4">
    <source>
        <dbReference type="PROSITE" id="PS50110"/>
    </source>
</evidence>
<name>A0A6N3CDH0_EGGLN</name>
<evidence type="ECO:0000259" key="5">
    <source>
        <dbReference type="PROSITE" id="PS51755"/>
    </source>
</evidence>
<reference evidence="6" key="1">
    <citation type="submission" date="2019-11" db="EMBL/GenBank/DDBJ databases">
        <authorList>
            <person name="Feng L."/>
        </authorList>
    </citation>
    <scope>NUCLEOTIDE SEQUENCE</scope>
    <source>
        <strain evidence="6">ElentaLFYP107</strain>
    </source>
</reference>
<accession>A0A6N3CDH0</accession>
<keyword evidence="1 3" id="KW-0238">DNA-binding</keyword>
<dbReference type="PROSITE" id="PS50110">
    <property type="entry name" value="RESPONSE_REGULATORY"/>
    <property type="match status" value="1"/>
</dbReference>
<evidence type="ECO:0000256" key="1">
    <source>
        <dbReference type="ARBA" id="ARBA00023125"/>
    </source>
</evidence>
<gene>
    <name evidence="6" type="primary">mprA_3</name>
    <name evidence="6" type="ORF">ELLFYP107_02334</name>
</gene>
<dbReference type="PANTHER" id="PTHR48111:SF2">
    <property type="entry name" value="RESPONSE REGULATOR SAER"/>
    <property type="match status" value="1"/>
</dbReference>
<dbReference type="CDD" id="cd00383">
    <property type="entry name" value="trans_reg_C"/>
    <property type="match status" value="1"/>
</dbReference>
<feature type="DNA-binding region" description="OmpR/PhoB-type" evidence="3">
    <location>
        <begin position="165"/>
        <end position="263"/>
    </location>
</feature>
<dbReference type="Pfam" id="PF00072">
    <property type="entry name" value="Response_reg"/>
    <property type="match status" value="1"/>
</dbReference>